<dbReference type="AlphaFoldDB" id="A0A0Q3HP82"/>
<dbReference type="RefSeq" id="WP_056016970.1">
    <property type="nucleotide sequence ID" value="NZ_LLYZ01000020.1"/>
</dbReference>
<comment type="caution">
    <text evidence="2">The sequence shown here is derived from an EMBL/GenBank/DDBJ whole genome shotgun (WGS) entry which is preliminary data.</text>
</comment>
<keyword evidence="3" id="KW-1185">Reference proteome</keyword>
<dbReference type="EMBL" id="LLYZ01000020">
    <property type="protein sequence ID" value="KQK24591.1"/>
    <property type="molecule type" value="Genomic_DNA"/>
</dbReference>
<dbReference type="Proteomes" id="UP000051682">
    <property type="component" value="Unassembled WGS sequence"/>
</dbReference>
<name>A0A0Q3HP82_9FLAO</name>
<feature type="signal peptide" evidence="1">
    <location>
        <begin position="1"/>
        <end position="18"/>
    </location>
</feature>
<gene>
    <name evidence="2" type="ORF">AR438_15495</name>
</gene>
<protein>
    <submittedName>
        <fullName evidence="2">Uncharacterized protein</fullName>
    </submittedName>
</protein>
<proteinExistence type="predicted"/>
<feature type="chain" id="PRO_5006203598" evidence="1">
    <location>
        <begin position="19"/>
        <end position="180"/>
    </location>
</feature>
<reference evidence="2 3" key="1">
    <citation type="submission" date="2015-10" db="EMBL/GenBank/DDBJ databases">
        <title>Chryseobacterium aquaticum genome.</title>
        <authorList>
            <person name="Newman J.D."/>
            <person name="Ferguson M.B."/>
            <person name="Miller J.R."/>
        </authorList>
    </citation>
    <scope>NUCLEOTIDE SEQUENCE [LARGE SCALE GENOMIC DNA]</scope>
    <source>
        <strain evidence="2 3">KCTC 12483</strain>
    </source>
</reference>
<sequence>MKKIYSTICLVIASFCFSQIIISDNIGTASNKTSVLLEFASQNKGIILPYNRTLPSGSGLVEGTILLDATDPLNATVKYYNGTWQDLSSGNGANVGSYLSIQPSTVVEDTTKGAIIGAPTSSANGVLILESATKAMVLPMVQTTDAIPDPAPGMIVYINNPGGKRLAVFNGSKWTFWMPS</sequence>
<evidence type="ECO:0000256" key="1">
    <source>
        <dbReference type="SAM" id="SignalP"/>
    </source>
</evidence>
<organism evidence="2 3">
    <name type="scientific">Chryseobacterium aquaticum</name>
    <dbReference type="NCBI Taxonomy" id="452084"/>
    <lineage>
        <taxon>Bacteria</taxon>
        <taxon>Pseudomonadati</taxon>
        <taxon>Bacteroidota</taxon>
        <taxon>Flavobacteriia</taxon>
        <taxon>Flavobacteriales</taxon>
        <taxon>Weeksellaceae</taxon>
        <taxon>Chryseobacterium group</taxon>
        <taxon>Chryseobacterium</taxon>
    </lineage>
</organism>
<keyword evidence="1" id="KW-0732">Signal</keyword>
<dbReference type="OrthoDB" id="705292at2"/>
<evidence type="ECO:0000313" key="2">
    <source>
        <dbReference type="EMBL" id="KQK24591.1"/>
    </source>
</evidence>
<accession>A0A0Q3HP82</accession>
<evidence type="ECO:0000313" key="3">
    <source>
        <dbReference type="Proteomes" id="UP000051682"/>
    </source>
</evidence>